<evidence type="ECO:0000313" key="3">
    <source>
        <dbReference type="EMBL" id="GFS34948.1"/>
    </source>
</evidence>
<dbReference type="EMBL" id="BJWL01000217">
    <property type="protein sequence ID" value="GFS34948.1"/>
    <property type="molecule type" value="Genomic_DNA"/>
</dbReference>
<dbReference type="InterPro" id="IPR002156">
    <property type="entry name" value="RNaseH_domain"/>
</dbReference>
<dbReference type="InterPro" id="IPR036397">
    <property type="entry name" value="RNaseH_sf"/>
</dbReference>
<dbReference type="PANTHER" id="PTHR48475:SF2">
    <property type="entry name" value="RIBONUCLEASE H"/>
    <property type="match status" value="1"/>
</dbReference>
<comment type="caution">
    <text evidence="3">The sequence shown here is derived from an EMBL/GenBank/DDBJ whole genome shotgun (WGS) entry which is preliminary data.</text>
</comment>
<feature type="domain" description="Integrase catalytic" evidence="2">
    <location>
        <begin position="162"/>
        <end position="323"/>
    </location>
</feature>
<reference evidence="4" key="1">
    <citation type="submission" date="2019-07" db="EMBL/GenBank/DDBJ databases">
        <title>De Novo Assembly of kiwifruit Actinidia rufa.</title>
        <authorList>
            <person name="Sugita-Konishi S."/>
            <person name="Sato K."/>
            <person name="Mori E."/>
            <person name="Abe Y."/>
            <person name="Kisaki G."/>
            <person name="Hamano K."/>
            <person name="Suezawa K."/>
            <person name="Otani M."/>
            <person name="Fukuda T."/>
            <person name="Manabe T."/>
            <person name="Gomi K."/>
            <person name="Tabuchi M."/>
            <person name="Akimitsu K."/>
            <person name="Kataoka I."/>
        </authorList>
    </citation>
    <scope>NUCLEOTIDE SEQUENCE [LARGE SCALE GENOMIC DNA]</scope>
    <source>
        <strain evidence="4">cv. Fuchu</strain>
    </source>
</reference>
<evidence type="ECO:0000259" key="2">
    <source>
        <dbReference type="PROSITE" id="PS50994"/>
    </source>
</evidence>
<dbReference type="Gene3D" id="3.30.420.10">
    <property type="entry name" value="Ribonuclease H-like superfamily/Ribonuclease H"/>
    <property type="match status" value="2"/>
</dbReference>
<dbReference type="InterPro" id="IPR012337">
    <property type="entry name" value="RNaseH-like_sf"/>
</dbReference>
<dbReference type="Pfam" id="PF00665">
    <property type="entry name" value="rve"/>
    <property type="match status" value="1"/>
</dbReference>
<feature type="signal peptide" evidence="1">
    <location>
        <begin position="1"/>
        <end position="18"/>
    </location>
</feature>
<dbReference type="Proteomes" id="UP000585474">
    <property type="component" value="Unassembled WGS sequence"/>
</dbReference>
<accession>A0A7J0DGP8</accession>
<dbReference type="PROSITE" id="PS50994">
    <property type="entry name" value="INTEGRASE"/>
    <property type="match status" value="1"/>
</dbReference>
<keyword evidence="1" id="KW-0732">Signal</keyword>
<dbReference type="PANTHER" id="PTHR48475">
    <property type="entry name" value="RIBONUCLEASE H"/>
    <property type="match status" value="1"/>
</dbReference>
<feature type="chain" id="PRO_5029478910" description="Integrase catalytic domain-containing protein" evidence="1">
    <location>
        <begin position="19"/>
        <end position="361"/>
    </location>
</feature>
<dbReference type="GO" id="GO:0003676">
    <property type="term" value="F:nucleic acid binding"/>
    <property type="evidence" value="ECO:0007669"/>
    <property type="project" value="InterPro"/>
</dbReference>
<dbReference type="AlphaFoldDB" id="A0A7J0DGP8"/>
<organism evidence="3 4">
    <name type="scientific">Actinidia rufa</name>
    <dbReference type="NCBI Taxonomy" id="165716"/>
    <lineage>
        <taxon>Eukaryota</taxon>
        <taxon>Viridiplantae</taxon>
        <taxon>Streptophyta</taxon>
        <taxon>Embryophyta</taxon>
        <taxon>Tracheophyta</taxon>
        <taxon>Spermatophyta</taxon>
        <taxon>Magnoliopsida</taxon>
        <taxon>eudicotyledons</taxon>
        <taxon>Gunneridae</taxon>
        <taxon>Pentapetalae</taxon>
        <taxon>asterids</taxon>
        <taxon>Ericales</taxon>
        <taxon>Actinidiaceae</taxon>
        <taxon>Actinidia</taxon>
    </lineage>
</organism>
<name>A0A7J0DGP8_9ERIC</name>
<dbReference type="SUPFAM" id="SSF53098">
    <property type="entry name" value="Ribonuclease H-like"/>
    <property type="match status" value="2"/>
</dbReference>
<sequence>MGNELILYLFVSPIAVSAMLIREEDKVQKPVCYVSKALAKTRYLKIEKLAYALLVVVRKLCLITKDGDQRSSMADFVPEFTYDAASDPKVEALEEQDQATNNEAEYEALLARLRVVAELGIESLDAFSDSHLVVNQVQGDYLVKDLRMVDYFGEEYPPKVLAKSYPWPFTQWRIDILRPLPQSTLQRKLLIVAIDYFAKWIEAASLAKIPKKNTKNFVWSDIICRFGIPKVIISDNTRQFDNNGFKLFGSDLAMSNHFSSLGHHRANGKVEVINKTILRNLKARLEKSKGEWTDDLLSMLWAYHTTSRIPTSETPFSMLYGTKLVIPVEIGMPSFRNSNFDKENNETVLRLNLDLLDKKRK</sequence>
<dbReference type="Pfam" id="PF13456">
    <property type="entry name" value="RVT_3"/>
    <property type="match status" value="1"/>
</dbReference>
<keyword evidence="4" id="KW-1185">Reference proteome</keyword>
<dbReference type="GO" id="GO:0004523">
    <property type="term" value="F:RNA-DNA hybrid ribonuclease activity"/>
    <property type="evidence" value="ECO:0007669"/>
    <property type="project" value="InterPro"/>
</dbReference>
<protein>
    <recommendedName>
        <fullName evidence="2">Integrase catalytic domain-containing protein</fullName>
    </recommendedName>
</protein>
<dbReference type="OrthoDB" id="1433742at2759"/>
<evidence type="ECO:0000256" key="1">
    <source>
        <dbReference type="SAM" id="SignalP"/>
    </source>
</evidence>
<dbReference type="InterPro" id="IPR001584">
    <property type="entry name" value="Integrase_cat-core"/>
</dbReference>
<gene>
    <name evidence="3" type="ORF">Acr_00g0036940</name>
</gene>
<proteinExistence type="predicted"/>
<dbReference type="GO" id="GO:0015074">
    <property type="term" value="P:DNA integration"/>
    <property type="evidence" value="ECO:0007669"/>
    <property type="project" value="InterPro"/>
</dbReference>
<evidence type="ECO:0000313" key="4">
    <source>
        <dbReference type="Proteomes" id="UP000585474"/>
    </source>
</evidence>